<protein>
    <submittedName>
        <fullName evidence="1">Uncharacterized protein</fullName>
    </submittedName>
</protein>
<dbReference type="AlphaFoldDB" id="A0A6H1ZLP5"/>
<dbReference type="EMBL" id="MT144706">
    <property type="protein sequence ID" value="QJH97903.1"/>
    <property type="molecule type" value="Genomic_DNA"/>
</dbReference>
<reference evidence="1" key="1">
    <citation type="submission" date="2020-03" db="EMBL/GenBank/DDBJ databases">
        <title>The deep terrestrial virosphere.</title>
        <authorList>
            <person name="Holmfeldt K."/>
            <person name="Nilsson E."/>
            <person name="Simone D."/>
            <person name="Lopez-Fernandez M."/>
            <person name="Wu X."/>
            <person name="de Brujin I."/>
            <person name="Lundin D."/>
            <person name="Andersson A."/>
            <person name="Bertilsson S."/>
            <person name="Dopson M."/>
        </authorList>
    </citation>
    <scope>NUCLEOTIDE SEQUENCE</scope>
    <source>
        <strain evidence="1">TM448A00919</strain>
        <strain evidence="2">TM448B01113</strain>
    </source>
</reference>
<organism evidence="1">
    <name type="scientific">viral metagenome</name>
    <dbReference type="NCBI Taxonomy" id="1070528"/>
    <lineage>
        <taxon>unclassified sequences</taxon>
        <taxon>metagenomes</taxon>
        <taxon>organismal metagenomes</taxon>
    </lineage>
</organism>
<evidence type="ECO:0000313" key="2">
    <source>
        <dbReference type="EMBL" id="QJH97903.1"/>
    </source>
</evidence>
<gene>
    <name evidence="1" type="ORF">TM448A00919_0021</name>
    <name evidence="2" type="ORF">TM448B01113_0019</name>
</gene>
<sequence length="62" mass="7537">MEKQNIYTMALHAKIVTPEHIVIWRVPGGWIYKFWDYEHHTYYPEAVFVPYTSKEPDFNYGK</sequence>
<name>A0A6H1ZLP5_9ZZZZ</name>
<dbReference type="EMBL" id="MT144081">
    <property type="protein sequence ID" value="QJA48361.1"/>
    <property type="molecule type" value="Genomic_DNA"/>
</dbReference>
<accession>A0A6H1ZLP5</accession>
<proteinExistence type="predicted"/>
<evidence type="ECO:0000313" key="1">
    <source>
        <dbReference type="EMBL" id="QJA48361.1"/>
    </source>
</evidence>